<comment type="function">
    <text evidence="21">Oxidized purine nucleoside triphosphate hydrolase which is a prominent sanitizer of the oxidized nucleotide pool. Catalyzes the hydrolysis of 2-oxo-dATP (2-hydroxy-dATP) into 2-oxo-dAMP. Also has a significant hydrolase activity toward 2-oxo-ATP, 8-oxo-dGTP and 8-oxo-dATP. Through the hydrolysis of oxidized purine nucleoside triphosphates, prevents their incorporation into DNA and the subsequent transversions A:T to C:G and G:C to T:A. Also catalyzes the hydrolysis of methylated purine nucleoside triphosphate preventing their integration into DNA. Through this antimutagenic activity protects cells from oxidative stress.</text>
</comment>
<comment type="catalytic activity">
    <reaction evidence="8">
        <text>2-oxo-dATP + H2O = 2-oxo-dAMP + diphosphate + H(+)</text>
        <dbReference type="Rhea" id="RHEA:31583"/>
        <dbReference type="ChEBI" id="CHEBI:15377"/>
        <dbReference type="ChEBI" id="CHEBI:15378"/>
        <dbReference type="ChEBI" id="CHEBI:33019"/>
        <dbReference type="ChEBI" id="CHEBI:63212"/>
        <dbReference type="ChEBI" id="CHEBI:77897"/>
        <dbReference type="EC" id="3.6.1.56"/>
    </reaction>
    <physiologicalReaction direction="left-to-right" evidence="8">
        <dbReference type="Rhea" id="RHEA:31584"/>
    </physiologicalReaction>
</comment>
<comment type="similarity">
    <text evidence="2">Belongs to the Nudix hydrolase family.</text>
</comment>
<comment type="catalytic activity">
    <reaction evidence="10">
        <text>2-oxo-ATP + H2O = 2-oxo-AMP + diphosphate + H(+)</text>
        <dbReference type="Rhea" id="RHEA:67392"/>
        <dbReference type="ChEBI" id="CHEBI:15377"/>
        <dbReference type="ChEBI" id="CHEBI:15378"/>
        <dbReference type="ChEBI" id="CHEBI:33019"/>
        <dbReference type="ChEBI" id="CHEBI:71395"/>
        <dbReference type="ChEBI" id="CHEBI:172878"/>
    </reaction>
    <physiologicalReaction direction="left-to-right" evidence="10">
        <dbReference type="Rhea" id="RHEA:67393"/>
    </physiologicalReaction>
</comment>
<evidence type="ECO:0000256" key="5">
    <source>
        <dbReference type="ARBA" id="ARBA00022801"/>
    </source>
</evidence>
<evidence type="ECO:0000256" key="21">
    <source>
        <dbReference type="ARBA" id="ARBA00053094"/>
    </source>
</evidence>
<proteinExistence type="inferred from homology"/>
<evidence type="ECO:0000313" key="24">
    <source>
        <dbReference type="Proteomes" id="UP000233256"/>
    </source>
</evidence>
<dbReference type="PANTHER" id="PTHR43758:SF2">
    <property type="entry name" value="OXIDIZED PURINE NUCLEOSIDE TRIPHOSPHATE HYDROLASE"/>
    <property type="match status" value="1"/>
</dbReference>
<evidence type="ECO:0000256" key="17">
    <source>
        <dbReference type="ARBA" id="ARBA00032071"/>
    </source>
</evidence>
<evidence type="ECO:0000256" key="12">
    <source>
        <dbReference type="ARBA" id="ARBA00026218"/>
    </source>
</evidence>
<organism evidence="23 24">
    <name type="scientific">Candidatus Wallbacteria bacterium HGW-Wallbacteria-1</name>
    <dbReference type="NCBI Taxonomy" id="2013854"/>
    <lineage>
        <taxon>Bacteria</taxon>
        <taxon>Candidatus Walliibacteriota</taxon>
    </lineage>
</organism>
<evidence type="ECO:0000256" key="11">
    <source>
        <dbReference type="ARBA" id="ARBA00026103"/>
    </source>
</evidence>
<comment type="cofactor">
    <cofactor evidence="1">
        <name>Mg(2+)</name>
        <dbReference type="ChEBI" id="CHEBI:18420"/>
    </cofactor>
</comment>
<dbReference type="Proteomes" id="UP000233256">
    <property type="component" value="Unassembled WGS sequence"/>
</dbReference>
<evidence type="ECO:0000256" key="15">
    <source>
        <dbReference type="ARBA" id="ARBA00030682"/>
    </source>
</evidence>
<comment type="catalytic activity">
    <reaction evidence="7">
        <text>8-oxo-dATP + H2O = 8-oxo-dAMP + diphosphate + H(+)</text>
        <dbReference type="Rhea" id="RHEA:65396"/>
        <dbReference type="ChEBI" id="CHEBI:15377"/>
        <dbReference type="ChEBI" id="CHEBI:15378"/>
        <dbReference type="ChEBI" id="CHEBI:33019"/>
        <dbReference type="ChEBI" id="CHEBI:71361"/>
        <dbReference type="ChEBI" id="CHEBI:172871"/>
    </reaction>
    <physiologicalReaction direction="left-to-right" evidence="7">
        <dbReference type="Rhea" id="RHEA:65397"/>
    </physiologicalReaction>
</comment>
<feature type="domain" description="Nudix hydrolase" evidence="22">
    <location>
        <begin position="12"/>
        <end position="145"/>
    </location>
</feature>
<evidence type="ECO:0000256" key="16">
    <source>
        <dbReference type="ARBA" id="ARBA00031927"/>
    </source>
</evidence>
<accession>A0A2N1PN63</accession>
<evidence type="ECO:0000256" key="4">
    <source>
        <dbReference type="ARBA" id="ARBA00022723"/>
    </source>
</evidence>
<dbReference type="EC" id="3.6.1.56" evidence="11"/>
<dbReference type="GO" id="GO:0042262">
    <property type="term" value="P:DNA protection"/>
    <property type="evidence" value="ECO:0007669"/>
    <property type="project" value="InterPro"/>
</dbReference>
<keyword evidence="5" id="KW-0378">Hydrolase</keyword>
<dbReference type="Pfam" id="PF00293">
    <property type="entry name" value="NUDIX"/>
    <property type="match status" value="1"/>
</dbReference>
<evidence type="ECO:0000256" key="13">
    <source>
        <dbReference type="ARBA" id="ARBA00029673"/>
    </source>
</evidence>
<dbReference type="GO" id="GO:0008413">
    <property type="term" value="F:8-oxo-7,8-dihydroguanosine triphosphate pyrophosphatase activity"/>
    <property type="evidence" value="ECO:0007669"/>
    <property type="project" value="InterPro"/>
</dbReference>
<comment type="subunit">
    <text evidence="3">Monomer.</text>
</comment>
<keyword evidence="6" id="KW-0460">Magnesium</keyword>
<evidence type="ECO:0000256" key="9">
    <source>
        <dbReference type="ARBA" id="ARBA00024486"/>
    </source>
</evidence>
<comment type="catalytic activity">
    <reaction evidence="20">
        <text>N(6)-methyl-dATP + H2O = N(6)-methyl-dAMP + diphosphate + H(+)</text>
        <dbReference type="Rhea" id="RHEA:67604"/>
        <dbReference type="ChEBI" id="CHEBI:15377"/>
        <dbReference type="ChEBI" id="CHEBI:15378"/>
        <dbReference type="ChEBI" id="CHEBI:33019"/>
        <dbReference type="ChEBI" id="CHEBI:169976"/>
        <dbReference type="ChEBI" id="CHEBI:172872"/>
    </reaction>
    <physiologicalReaction direction="left-to-right" evidence="20">
        <dbReference type="Rhea" id="RHEA:67605"/>
    </physiologicalReaction>
</comment>
<evidence type="ECO:0000256" key="7">
    <source>
        <dbReference type="ARBA" id="ARBA00024448"/>
    </source>
</evidence>
<dbReference type="Gene3D" id="3.90.79.10">
    <property type="entry name" value="Nucleoside Triphosphate Pyrophosphohydrolase"/>
    <property type="match status" value="1"/>
</dbReference>
<dbReference type="InterPro" id="IPR000086">
    <property type="entry name" value="NUDIX_hydrolase_dom"/>
</dbReference>
<comment type="catalytic activity">
    <reaction evidence="19">
        <text>O(6)-methyl-dGTP + H2O = O(6)-methyl-dGMP + diphosphate + H(+)</text>
        <dbReference type="Rhea" id="RHEA:67600"/>
        <dbReference type="ChEBI" id="CHEBI:15377"/>
        <dbReference type="ChEBI" id="CHEBI:15378"/>
        <dbReference type="ChEBI" id="CHEBI:33019"/>
        <dbReference type="ChEBI" id="CHEBI:169974"/>
        <dbReference type="ChEBI" id="CHEBI:169975"/>
    </reaction>
    <physiologicalReaction direction="left-to-right" evidence="19">
        <dbReference type="Rhea" id="RHEA:67601"/>
    </physiologicalReaction>
</comment>
<dbReference type="PRINTS" id="PR01403">
    <property type="entry name" value="8OXTPHPHTASE"/>
</dbReference>
<evidence type="ECO:0000256" key="14">
    <source>
        <dbReference type="ARBA" id="ARBA00030634"/>
    </source>
</evidence>
<dbReference type="GO" id="GO:0046872">
    <property type="term" value="F:metal ion binding"/>
    <property type="evidence" value="ECO:0007669"/>
    <property type="project" value="UniProtKB-KW"/>
</dbReference>
<gene>
    <name evidence="23" type="ORF">CVV64_12765</name>
</gene>
<dbReference type="GO" id="GO:0008828">
    <property type="term" value="F:dATP diphosphatase activity"/>
    <property type="evidence" value="ECO:0007669"/>
    <property type="project" value="UniProtKB-EC"/>
</dbReference>
<sequence length="170" mass="19714">MKLAEYKNMAPPLRQRTLCFLLHNEKVLLGLKKSGFGKGNWLGIGGKVEPDETIEQAAIREMEEEICVTPENFNKVATLNFYFPQADNPARWNQQVIVFIVNEWHGEITETDEIKPKWFPANEIPFESMWDDAQYWLPAVLDDKQLKAEFLFNQDLEVIEKTIVITSDQP</sequence>
<evidence type="ECO:0000256" key="6">
    <source>
        <dbReference type="ARBA" id="ARBA00022842"/>
    </source>
</evidence>
<comment type="catalytic activity">
    <reaction evidence="18">
        <text>N(6)-methyl-ATP + H2O = N(6)-methyl-AMP + diphosphate + H(+)</text>
        <dbReference type="Rhea" id="RHEA:67608"/>
        <dbReference type="ChEBI" id="CHEBI:15377"/>
        <dbReference type="ChEBI" id="CHEBI:15378"/>
        <dbReference type="ChEBI" id="CHEBI:33019"/>
        <dbReference type="ChEBI" id="CHEBI:144842"/>
        <dbReference type="ChEBI" id="CHEBI:172873"/>
    </reaction>
    <physiologicalReaction direction="left-to-right" evidence="18">
        <dbReference type="Rhea" id="RHEA:67609"/>
    </physiologicalReaction>
</comment>
<dbReference type="InterPro" id="IPR003563">
    <property type="entry name" value="8ODP"/>
</dbReference>
<reference evidence="23 24" key="1">
    <citation type="journal article" date="2017" name="ISME J.">
        <title>Potential for microbial H2 and metal transformations associated with novel bacteria and archaea in deep terrestrial subsurface sediments.</title>
        <authorList>
            <person name="Hernsdorf A.W."/>
            <person name="Amano Y."/>
            <person name="Miyakawa K."/>
            <person name="Ise K."/>
            <person name="Suzuki Y."/>
            <person name="Anantharaman K."/>
            <person name="Probst A."/>
            <person name="Burstein D."/>
            <person name="Thomas B.C."/>
            <person name="Banfield J.F."/>
        </authorList>
    </citation>
    <scope>NUCLEOTIDE SEQUENCE [LARGE SCALE GENOMIC DNA]</scope>
    <source>
        <strain evidence="23">HGW-Wallbacteria-1</strain>
    </source>
</reference>
<evidence type="ECO:0000256" key="8">
    <source>
        <dbReference type="ARBA" id="ARBA00024459"/>
    </source>
</evidence>
<dbReference type="SUPFAM" id="SSF55811">
    <property type="entry name" value="Nudix"/>
    <property type="match status" value="1"/>
</dbReference>
<dbReference type="PANTHER" id="PTHR43758">
    <property type="entry name" value="7,8-DIHYDRO-8-OXOGUANINE TRIPHOSPHATASE"/>
    <property type="match status" value="1"/>
</dbReference>
<evidence type="ECO:0000256" key="2">
    <source>
        <dbReference type="ARBA" id="ARBA00005582"/>
    </source>
</evidence>
<dbReference type="InterPro" id="IPR015797">
    <property type="entry name" value="NUDIX_hydrolase-like_dom_sf"/>
</dbReference>
<evidence type="ECO:0000256" key="10">
    <source>
        <dbReference type="ARBA" id="ARBA00024596"/>
    </source>
</evidence>
<dbReference type="PROSITE" id="PS51462">
    <property type="entry name" value="NUDIX"/>
    <property type="match status" value="1"/>
</dbReference>
<comment type="catalytic activity">
    <reaction evidence="9">
        <text>8-oxo-dGTP + H2O = 8-oxo-dGMP + diphosphate + H(+)</text>
        <dbReference type="Rhea" id="RHEA:31575"/>
        <dbReference type="ChEBI" id="CHEBI:15377"/>
        <dbReference type="ChEBI" id="CHEBI:15378"/>
        <dbReference type="ChEBI" id="CHEBI:33019"/>
        <dbReference type="ChEBI" id="CHEBI:63224"/>
        <dbReference type="ChEBI" id="CHEBI:77896"/>
    </reaction>
    <physiologicalReaction direction="left-to-right" evidence="9">
        <dbReference type="Rhea" id="RHEA:31576"/>
    </physiologicalReaction>
</comment>
<evidence type="ECO:0000256" key="3">
    <source>
        <dbReference type="ARBA" id="ARBA00011245"/>
    </source>
</evidence>
<protein>
    <recommendedName>
        <fullName evidence="12">Oxidized purine nucleoside triphosphate hydrolase</fullName>
        <ecNumber evidence="11">3.6.1.56</ecNumber>
    </recommendedName>
    <alternativeName>
        <fullName evidence="16">2-hydroxy-dATP diphosphatase</fullName>
    </alternativeName>
    <alternativeName>
        <fullName evidence="15">7,8-dihydro-8-oxoguanine triphosphatase</fullName>
    </alternativeName>
    <alternativeName>
        <fullName evidence="14">8-oxo-dGTPase</fullName>
    </alternativeName>
    <alternativeName>
        <fullName evidence="17">Methylated purine nucleoside triphosphate hydrolase</fullName>
    </alternativeName>
    <alternativeName>
        <fullName evidence="13">Nucleoside diphosphate-linked moiety X motif 1</fullName>
    </alternativeName>
</protein>
<dbReference type="CDD" id="cd03427">
    <property type="entry name" value="NUDIX_MTH1_Nudt1"/>
    <property type="match status" value="1"/>
</dbReference>
<evidence type="ECO:0000256" key="18">
    <source>
        <dbReference type="ARBA" id="ARBA00048002"/>
    </source>
</evidence>
<name>A0A2N1PN63_9BACT</name>
<evidence type="ECO:0000256" key="20">
    <source>
        <dbReference type="ARBA" id="ARBA00049032"/>
    </source>
</evidence>
<evidence type="ECO:0000259" key="22">
    <source>
        <dbReference type="PROSITE" id="PS51462"/>
    </source>
</evidence>
<evidence type="ECO:0000256" key="1">
    <source>
        <dbReference type="ARBA" id="ARBA00001946"/>
    </source>
</evidence>
<comment type="caution">
    <text evidence="23">The sequence shown here is derived from an EMBL/GenBank/DDBJ whole genome shotgun (WGS) entry which is preliminary data.</text>
</comment>
<keyword evidence="4" id="KW-0479">Metal-binding</keyword>
<dbReference type="EMBL" id="PGXC01000012">
    <property type="protein sequence ID" value="PKK89788.1"/>
    <property type="molecule type" value="Genomic_DNA"/>
</dbReference>
<evidence type="ECO:0000256" key="19">
    <source>
        <dbReference type="ARBA" id="ARBA00048894"/>
    </source>
</evidence>
<dbReference type="AlphaFoldDB" id="A0A2N1PN63"/>
<evidence type="ECO:0000313" key="23">
    <source>
        <dbReference type="EMBL" id="PKK89788.1"/>
    </source>
</evidence>
<dbReference type="GO" id="GO:0005737">
    <property type="term" value="C:cytoplasm"/>
    <property type="evidence" value="ECO:0007669"/>
    <property type="project" value="TreeGrafter"/>
</dbReference>